<evidence type="ECO:0000256" key="4">
    <source>
        <dbReference type="ARBA" id="ARBA00022806"/>
    </source>
</evidence>
<reference evidence="8 9" key="1">
    <citation type="submission" date="2022-03" db="EMBL/GenBank/DDBJ databases">
        <authorList>
            <person name="Macdonald S."/>
            <person name="Ahmed S."/>
            <person name="Newling K."/>
        </authorList>
    </citation>
    <scope>NUCLEOTIDE SEQUENCE [LARGE SCALE GENOMIC DNA]</scope>
</reference>
<dbReference type="GO" id="GO:0005634">
    <property type="term" value="C:nucleus"/>
    <property type="evidence" value="ECO:0007669"/>
    <property type="project" value="UniProtKB-SubCell"/>
</dbReference>
<accession>A0ABC8KZ14</accession>
<keyword evidence="2" id="KW-0547">Nucleotide-binding</keyword>
<dbReference type="GO" id="GO:0016787">
    <property type="term" value="F:hydrolase activity"/>
    <property type="evidence" value="ECO:0007669"/>
    <property type="project" value="UniProtKB-KW"/>
</dbReference>
<dbReference type="GO" id="GO:0004386">
    <property type="term" value="F:helicase activity"/>
    <property type="evidence" value="ECO:0007669"/>
    <property type="project" value="UniProtKB-KW"/>
</dbReference>
<dbReference type="GO" id="GO:0005524">
    <property type="term" value="F:ATP binding"/>
    <property type="evidence" value="ECO:0007669"/>
    <property type="project" value="UniProtKB-KW"/>
</dbReference>
<organism evidence="8 9">
    <name type="scientific">Eruca vesicaria subsp. sativa</name>
    <name type="common">Garden rocket</name>
    <name type="synonym">Eruca sativa</name>
    <dbReference type="NCBI Taxonomy" id="29727"/>
    <lineage>
        <taxon>Eukaryota</taxon>
        <taxon>Viridiplantae</taxon>
        <taxon>Streptophyta</taxon>
        <taxon>Embryophyta</taxon>
        <taxon>Tracheophyta</taxon>
        <taxon>Spermatophyta</taxon>
        <taxon>Magnoliopsida</taxon>
        <taxon>eudicotyledons</taxon>
        <taxon>Gunneridae</taxon>
        <taxon>Pentapetalae</taxon>
        <taxon>rosids</taxon>
        <taxon>malvids</taxon>
        <taxon>Brassicales</taxon>
        <taxon>Brassicaceae</taxon>
        <taxon>Brassiceae</taxon>
        <taxon>Eruca</taxon>
    </lineage>
</organism>
<keyword evidence="9" id="KW-1185">Reference proteome</keyword>
<keyword evidence="4" id="KW-0347">Helicase</keyword>
<dbReference type="Proteomes" id="UP001642260">
    <property type="component" value="Unassembled WGS sequence"/>
</dbReference>
<keyword evidence="5" id="KW-0067">ATP-binding</keyword>
<dbReference type="Pfam" id="PF00271">
    <property type="entry name" value="Helicase_C"/>
    <property type="match status" value="1"/>
</dbReference>
<evidence type="ECO:0000313" key="9">
    <source>
        <dbReference type="Proteomes" id="UP001642260"/>
    </source>
</evidence>
<evidence type="ECO:0000313" key="8">
    <source>
        <dbReference type="EMBL" id="CAH8361172.1"/>
    </source>
</evidence>
<dbReference type="EMBL" id="CAKOAT010299377">
    <property type="protein sequence ID" value="CAH8361172.1"/>
    <property type="molecule type" value="Genomic_DNA"/>
</dbReference>
<evidence type="ECO:0000256" key="1">
    <source>
        <dbReference type="ARBA" id="ARBA00004123"/>
    </source>
</evidence>
<evidence type="ECO:0000259" key="7">
    <source>
        <dbReference type="Pfam" id="PF00271"/>
    </source>
</evidence>
<dbReference type="CDD" id="cd18793">
    <property type="entry name" value="SF2_C_SNF"/>
    <property type="match status" value="1"/>
</dbReference>
<sequence>MRFYNKLMESFFLVETWVLIYPQRGCFYFRRRLCTSATWLELVFSQYIDTLELIRDQISAIFGWTEGEEILYMQGQLKLTIRQYLINNFNRPDSKSKVLLASTGACSEGIHLVGASRVVLLDVVWKPFC</sequence>
<comment type="subcellular location">
    <subcellularLocation>
        <location evidence="1">Nucleus</location>
    </subcellularLocation>
</comment>
<dbReference type="PANTHER" id="PTHR45821">
    <property type="entry name" value="SNF2 DOMAIN-CONTAINING PROTEIN CLASSY 2-RELATED"/>
    <property type="match status" value="1"/>
</dbReference>
<proteinExistence type="predicted"/>
<keyword evidence="3" id="KW-0378">Hydrolase</keyword>
<dbReference type="AlphaFoldDB" id="A0ABC8KZ14"/>
<comment type="caution">
    <text evidence="8">The sequence shown here is derived from an EMBL/GenBank/DDBJ whole genome shotgun (WGS) entry which is preliminary data.</text>
</comment>
<evidence type="ECO:0000256" key="2">
    <source>
        <dbReference type="ARBA" id="ARBA00022741"/>
    </source>
</evidence>
<evidence type="ECO:0000256" key="6">
    <source>
        <dbReference type="ARBA" id="ARBA00023242"/>
    </source>
</evidence>
<dbReference type="InterPro" id="IPR001650">
    <property type="entry name" value="Helicase_C-like"/>
</dbReference>
<protein>
    <recommendedName>
        <fullName evidence="7">Helicase C-terminal domain-containing protein</fullName>
    </recommendedName>
</protein>
<evidence type="ECO:0000256" key="3">
    <source>
        <dbReference type="ARBA" id="ARBA00022801"/>
    </source>
</evidence>
<feature type="domain" description="Helicase C-terminal" evidence="7">
    <location>
        <begin position="42"/>
        <end position="127"/>
    </location>
</feature>
<name>A0ABC8KZ14_ERUVS</name>
<dbReference type="PANTHER" id="PTHR45821:SF5">
    <property type="entry name" value="SNF2 DOMAIN-CONTAINING PROTEIN CLASSY 4"/>
    <property type="match status" value="1"/>
</dbReference>
<gene>
    <name evidence="8" type="ORF">ERUC_LOCUS26928</name>
</gene>
<dbReference type="Gene3D" id="3.40.50.300">
    <property type="entry name" value="P-loop containing nucleotide triphosphate hydrolases"/>
    <property type="match status" value="1"/>
</dbReference>
<dbReference type="InterPro" id="IPR049730">
    <property type="entry name" value="SNF2/RAD54-like_C"/>
</dbReference>
<dbReference type="InterPro" id="IPR044567">
    <property type="entry name" value="CLSY/DRD1"/>
</dbReference>
<dbReference type="SUPFAM" id="SSF52540">
    <property type="entry name" value="P-loop containing nucleoside triphosphate hydrolases"/>
    <property type="match status" value="1"/>
</dbReference>
<evidence type="ECO:0000256" key="5">
    <source>
        <dbReference type="ARBA" id="ARBA00022840"/>
    </source>
</evidence>
<keyword evidence="6" id="KW-0539">Nucleus</keyword>
<dbReference type="InterPro" id="IPR027417">
    <property type="entry name" value="P-loop_NTPase"/>
</dbReference>